<organism evidence="2 3">
    <name type="scientific">Priapulus caudatus</name>
    <name type="common">Priapulid worm</name>
    <dbReference type="NCBI Taxonomy" id="37621"/>
    <lineage>
        <taxon>Eukaryota</taxon>
        <taxon>Metazoa</taxon>
        <taxon>Ecdysozoa</taxon>
        <taxon>Scalidophora</taxon>
        <taxon>Priapulida</taxon>
        <taxon>Priapulimorpha</taxon>
        <taxon>Priapulimorphida</taxon>
        <taxon>Priapulidae</taxon>
        <taxon>Priapulus</taxon>
    </lineage>
</organism>
<dbReference type="GeneID" id="106817664"/>
<sequence>MASTRISSNYPPNIDPTRAPEAYGIRKVPKLNQALRDKDLITRQRALMTLSDKLHGPEHVSEAIRVGVVPKLLRLLKDADVVVREKSTECSYVIAGHAVGRAALLNSVATKRIAELFDDPADVVRHFAYKTMGRIAEQAVGAEQIVQADLLPSLVGKLQSEQSCAFKEHILDTLHSCLMVEATSALVCGALEVLRDFLAHESVQIRAKAALAMMDVCFALGGKEQACEIGCIAPLVELLAESSRDVLANATGALAAISTTTRGKYATYKAGAIRWLVELTKHRSSEVRVNSLKALTMLAEIPDARTELLGDIAKLRDCVNDKNSAVGKHASIAVGVVTWTP</sequence>
<accession>A0ABM1F064</accession>
<dbReference type="SMART" id="SM00185">
    <property type="entry name" value="ARM"/>
    <property type="match status" value="3"/>
</dbReference>
<dbReference type="Proteomes" id="UP000695022">
    <property type="component" value="Unplaced"/>
</dbReference>
<evidence type="ECO:0000313" key="3">
    <source>
        <dbReference type="RefSeq" id="XP_014677835.1"/>
    </source>
</evidence>
<dbReference type="PANTHER" id="PTHR15599">
    <property type="entry name" value="RTDR1"/>
    <property type="match status" value="1"/>
</dbReference>
<dbReference type="PROSITE" id="PS50176">
    <property type="entry name" value="ARM_REPEAT"/>
    <property type="match status" value="1"/>
</dbReference>
<dbReference type="InterPro" id="IPR016024">
    <property type="entry name" value="ARM-type_fold"/>
</dbReference>
<protein>
    <submittedName>
        <fullName evidence="3">Radial spoke head 14 homolog</fullName>
    </submittedName>
</protein>
<keyword evidence="2" id="KW-1185">Reference proteome</keyword>
<dbReference type="InterPro" id="IPR000225">
    <property type="entry name" value="Armadillo"/>
</dbReference>
<gene>
    <name evidence="3" type="primary">LOC106817664</name>
</gene>
<dbReference type="SUPFAM" id="SSF48371">
    <property type="entry name" value="ARM repeat"/>
    <property type="match status" value="1"/>
</dbReference>
<name>A0ABM1F064_PRICU</name>
<feature type="repeat" description="ARM" evidence="1">
    <location>
        <begin position="230"/>
        <end position="272"/>
    </location>
</feature>
<dbReference type="RefSeq" id="XP_014677835.1">
    <property type="nucleotide sequence ID" value="XM_014822349.1"/>
</dbReference>
<dbReference type="InterPro" id="IPR042856">
    <property type="entry name" value="RSP14"/>
</dbReference>
<dbReference type="Gene3D" id="1.25.10.10">
    <property type="entry name" value="Leucine-rich Repeat Variant"/>
    <property type="match status" value="2"/>
</dbReference>
<dbReference type="PANTHER" id="PTHR15599:SF1">
    <property type="entry name" value="RADIAL SPOKE HEAD 14 HOMOLOG"/>
    <property type="match status" value="1"/>
</dbReference>
<dbReference type="InterPro" id="IPR011989">
    <property type="entry name" value="ARM-like"/>
</dbReference>
<reference evidence="3" key="1">
    <citation type="submission" date="2025-08" db="UniProtKB">
        <authorList>
            <consortium name="RefSeq"/>
        </authorList>
    </citation>
    <scope>IDENTIFICATION</scope>
</reference>
<evidence type="ECO:0000256" key="1">
    <source>
        <dbReference type="PROSITE-ProRule" id="PRU00259"/>
    </source>
</evidence>
<evidence type="ECO:0000313" key="2">
    <source>
        <dbReference type="Proteomes" id="UP000695022"/>
    </source>
</evidence>
<proteinExistence type="predicted"/>